<dbReference type="SUPFAM" id="SSF52151">
    <property type="entry name" value="FabD/lysophospholipase-like"/>
    <property type="match status" value="1"/>
</dbReference>
<feature type="domain" description="Malonyl-CoA:ACP transacylase (MAT)" evidence="6">
    <location>
        <begin position="9"/>
        <end position="316"/>
    </location>
</feature>
<dbReference type="InterPro" id="IPR001227">
    <property type="entry name" value="Ac_transferase_dom_sf"/>
</dbReference>
<sequence>MGAAPIGLVFPGQGTQRHGMGEPWRSTGAWAIVEEISQCTGEDVEELLLRAPNERLRRTDLAQLAVFTVSVLALREAERLGLTEGVVACAGHSLGEYTALVAAGALSVTDAAVLVAARGRAMREAADLSRGTMAALVAAPYEDAARLVDGIRESGCPLWVANINAPGQVVVSGSEQGVEKADAESRGIGAKLIRLPVGGAFHSPFMAPAAERLRDVLTSTPFAPRHLPVVANVDAEPHTGDGGWVELSTRQLTHPVLWERSVRTLIGPLGCGRLLELGCGRTLTGMIRRIDRDVVALALESPDGLAKAVATGQTERAPGTATAAR</sequence>
<keyword evidence="1 4" id="KW-0808">Transferase</keyword>
<evidence type="ECO:0000313" key="7">
    <source>
        <dbReference type="EMBL" id="MDI5967978.1"/>
    </source>
</evidence>
<dbReference type="InterPro" id="IPR050858">
    <property type="entry name" value="Mal-CoA-ACP_Trans/PKS_FabD"/>
</dbReference>
<feature type="active site" evidence="5">
    <location>
        <position position="93"/>
    </location>
</feature>
<dbReference type="GO" id="GO:0004314">
    <property type="term" value="F:[acyl-carrier-protein] S-malonyltransferase activity"/>
    <property type="evidence" value="ECO:0007669"/>
    <property type="project" value="UniProtKB-EC"/>
</dbReference>
<proteinExistence type="inferred from homology"/>
<dbReference type="InterPro" id="IPR024925">
    <property type="entry name" value="Malonyl_CoA-ACP_transAc"/>
</dbReference>
<evidence type="ECO:0000256" key="3">
    <source>
        <dbReference type="ARBA" id="ARBA00048462"/>
    </source>
</evidence>
<keyword evidence="2 4" id="KW-0012">Acyltransferase</keyword>
<dbReference type="EMBL" id="JABXJJ020000001">
    <property type="protein sequence ID" value="MDI5967978.1"/>
    <property type="molecule type" value="Genomic_DNA"/>
</dbReference>
<evidence type="ECO:0000259" key="6">
    <source>
        <dbReference type="SMART" id="SM00827"/>
    </source>
</evidence>
<dbReference type="PANTHER" id="PTHR42681">
    <property type="entry name" value="MALONYL-COA-ACYL CARRIER PROTEIN TRANSACYLASE, MITOCHONDRIAL"/>
    <property type="match status" value="1"/>
</dbReference>
<dbReference type="GO" id="GO:0006633">
    <property type="term" value="P:fatty acid biosynthetic process"/>
    <property type="evidence" value="ECO:0007669"/>
    <property type="project" value="TreeGrafter"/>
</dbReference>
<gene>
    <name evidence="7" type="ORF">POF50_001190</name>
</gene>
<reference evidence="7" key="1">
    <citation type="submission" date="2023-05" db="EMBL/GenBank/DDBJ databases">
        <title>Streptantibioticus silvisoli sp. nov., acidotolerant actinomycetes 1 from pine litter.</title>
        <authorList>
            <person name="Swiecimska M."/>
            <person name="Golinska P."/>
            <person name="Sangal V."/>
            <person name="Wachnowicz B."/>
            <person name="Goodfellow M."/>
        </authorList>
    </citation>
    <scope>NUCLEOTIDE SEQUENCE</scope>
    <source>
        <strain evidence="7">SL13</strain>
    </source>
</reference>
<protein>
    <recommendedName>
        <fullName evidence="4">Malonyl CoA-acyl carrier protein transacylase</fullName>
        <ecNumber evidence="4">2.3.1.39</ecNumber>
    </recommendedName>
</protein>
<dbReference type="PANTHER" id="PTHR42681:SF1">
    <property type="entry name" value="MALONYL-COA-ACYL CARRIER PROTEIN TRANSACYLASE, MITOCHONDRIAL"/>
    <property type="match status" value="1"/>
</dbReference>
<organism evidence="7">
    <name type="scientific">Streptantibioticus silvisoli</name>
    <dbReference type="NCBI Taxonomy" id="2705255"/>
    <lineage>
        <taxon>Bacteria</taxon>
        <taxon>Bacillati</taxon>
        <taxon>Actinomycetota</taxon>
        <taxon>Actinomycetes</taxon>
        <taxon>Kitasatosporales</taxon>
        <taxon>Streptomycetaceae</taxon>
        <taxon>Streptantibioticus</taxon>
    </lineage>
</organism>
<evidence type="ECO:0000256" key="4">
    <source>
        <dbReference type="PIRNR" id="PIRNR000446"/>
    </source>
</evidence>
<dbReference type="SMART" id="SM00827">
    <property type="entry name" value="PKS_AT"/>
    <property type="match status" value="1"/>
</dbReference>
<dbReference type="InterPro" id="IPR016036">
    <property type="entry name" value="Malonyl_transacylase_ACP-bd"/>
</dbReference>
<dbReference type="SUPFAM" id="SSF55048">
    <property type="entry name" value="Probable ACP-binding domain of malonyl-CoA ACP transacylase"/>
    <property type="match status" value="1"/>
</dbReference>
<dbReference type="Gene3D" id="3.40.366.10">
    <property type="entry name" value="Malonyl-Coenzyme A Acyl Carrier Protein, domain 2"/>
    <property type="match status" value="1"/>
</dbReference>
<dbReference type="Pfam" id="PF00698">
    <property type="entry name" value="Acyl_transf_1"/>
    <property type="match status" value="1"/>
</dbReference>
<comment type="similarity">
    <text evidence="4">Belongs to the fabD family.</text>
</comment>
<dbReference type="PIRSF" id="PIRSF000446">
    <property type="entry name" value="Mct"/>
    <property type="match status" value="1"/>
</dbReference>
<dbReference type="Gene3D" id="3.30.70.250">
    <property type="entry name" value="Malonyl-CoA ACP transacylase, ACP-binding"/>
    <property type="match status" value="1"/>
</dbReference>
<comment type="caution">
    <text evidence="7">The sequence shown here is derived from an EMBL/GenBank/DDBJ whole genome shotgun (WGS) entry which is preliminary data.</text>
</comment>
<dbReference type="InterPro" id="IPR014043">
    <property type="entry name" value="Acyl_transferase_dom"/>
</dbReference>
<dbReference type="RefSeq" id="WP_271315750.1">
    <property type="nucleotide sequence ID" value="NZ_JABXJJ020000001.1"/>
</dbReference>
<dbReference type="GO" id="GO:0005829">
    <property type="term" value="C:cytosol"/>
    <property type="evidence" value="ECO:0007669"/>
    <property type="project" value="TreeGrafter"/>
</dbReference>
<feature type="active site" evidence="5">
    <location>
        <position position="202"/>
    </location>
</feature>
<dbReference type="InterPro" id="IPR016035">
    <property type="entry name" value="Acyl_Trfase/lysoPLipase"/>
</dbReference>
<name>A0AA90K6P5_9ACTN</name>
<dbReference type="EC" id="2.3.1.39" evidence="4"/>
<comment type="catalytic activity">
    <reaction evidence="3 4">
        <text>holo-[ACP] + malonyl-CoA = malonyl-[ACP] + CoA</text>
        <dbReference type="Rhea" id="RHEA:41792"/>
        <dbReference type="Rhea" id="RHEA-COMP:9623"/>
        <dbReference type="Rhea" id="RHEA-COMP:9685"/>
        <dbReference type="ChEBI" id="CHEBI:57287"/>
        <dbReference type="ChEBI" id="CHEBI:57384"/>
        <dbReference type="ChEBI" id="CHEBI:64479"/>
        <dbReference type="ChEBI" id="CHEBI:78449"/>
        <dbReference type="EC" id="2.3.1.39"/>
    </reaction>
</comment>
<dbReference type="AlphaFoldDB" id="A0AA90K6P5"/>
<evidence type="ECO:0000256" key="1">
    <source>
        <dbReference type="ARBA" id="ARBA00022679"/>
    </source>
</evidence>
<evidence type="ECO:0000256" key="5">
    <source>
        <dbReference type="PIRSR" id="PIRSR000446-1"/>
    </source>
</evidence>
<accession>A0AA90K6P5</accession>
<evidence type="ECO:0000256" key="2">
    <source>
        <dbReference type="ARBA" id="ARBA00023315"/>
    </source>
</evidence>